<dbReference type="GO" id="GO:0010304">
    <property type="term" value="P:PSII associated light-harvesting complex II catabolic process"/>
    <property type="evidence" value="ECO:0007669"/>
    <property type="project" value="TreeGrafter"/>
</dbReference>
<dbReference type="InterPro" id="IPR002347">
    <property type="entry name" value="SDR_fam"/>
</dbReference>
<protein>
    <recommendedName>
        <fullName evidence="4">Chlorophyll(Ide) b reductase</fullName>
    </recommendedName>
</protein>
<organism evidence="2 3">
    <name type="scientific">Rhodosorus marinus</name>
    <dbReference type="NCBI Taxonomy" id="101924"/>
    <lineage>
        <taxon>Eukaryota</taxon>
        <taxon>Rhodophyta</taxon>
        <taxon>Stylonematophyceae</taxon>
        <taxon>Stylonematales</taxon>
        <taxon>Stylonemataceae</taxon>
        <taxon>Rhodosorus</taxon>
    </lineage>
</organism>
<evidence type="ECO:0000313" key="3">
    <source>
        <dbReference type="Proteomes" id="UP001157974"/>
    </source>
</evidence>
<dbReference type="Gene3D" id="3.40.50.720">
    <property type="entry name" value="NAD(P)-binding Rossmann-like Domain"/>
    <property type="match status" value="1"/>
</dbReference>
<keyword evidence="3" id="KW-1185">Reference proteome</keyword>
<evidence type="ECO:0008006" key="4">
    <source>
        <dbReference type="Google" id="ProtNLM"/>
    </source>
</evidence>
<comment type="caution">
    <text evidence="2">The sequence shown here is derived from an EMBL/GenBank/DDBJ whole genome shotgun (WGS) entry which is preliminary data.</text>
</comment>
<comment type="similarity">
    <text evidence="1">Belongs to the short-chain dehydrogenases/reductases (SDR) family.</text>
</comment>
<dbReference type="PRINTS" id="PR00080">
    <property type="entry name" value="SDRFAMILY"/>
</dbReference>
<dbReference type="AlphaFoldDB" id="A0AAV8UXZ4"/>
<accession>A0AAV8UXZ4</accession>
<evidence type="ECO:0000313" key="2">
    <source>
        <dbReference type="EMBL" id="KAJ8905877.1"/>
    </source>
</evidence>
<proteinExistence type="inferred from homology"/>
<name>A0AAV8UXZ4_9RHOD</name>
<dbReference type="CDD" id="cd05233">
    <property type="entry name" value="SDR_c"/>
    <property type="match status" value="1"/>
</dbReference>
<dbReference type="InterPro" id="IPR036291">
    <property type="entry name" value="NAD(P)-bd_dom_sf"/>
</dbReference>
<gene>
    <name evidence="2" type="ORF">NDN08_002381</name>
</gene>
<dbReference type="Proteomes" id="UP001157974">
    <property type="component" value="Unassembled WGS sequence"/>
</dbReference>
<dbReference type="EMBL" id="JAMWBK010000004">
    <property type="protein sequence ID" value="KAJ8905877.1"/>
    <property type="molecule type" value="Genomic_DNA"/>
</dbReference>
<sequence>MKRTTDLCFSSGLGAKSPGAPTKSVVVCNAEKGRGVVVTGGTKGIGFAMARKFASLGHRVVICGRSEDSLRDAMEVMDGNVYGISCDVSEAKSVESLANFATEKLGRIDIWINNAGSNAYSRRDLRDLDPEQIKEVVETNMLGSLLCSRQALRTLESQDPAGGHIFNMEGAGSFGDATATYAAYGATKSSIPQLTASLVEETKKSPVGCHILSPGMVLTDLLLSDSTVLFRRFFNLIAEEPDTVAENIVPRILEVSGTNKKIRFLTVPGAFLKIVVNAIFNRNKFFDDKGERIPGDDSEFDEQRVKKQY</sequence>
<reference evidence="2 3" key="1">
    <citation type="journal article" date="2023" name="Nat. Commun.">
        <title>Origin of minicircular mitochondrial genomes in red algae.</title>
        <authorList>
            <person name="Lee Y."/>
            <person name="Cho C.H."/>
            <person name="Lee Y.M."/>
            <person name="Park S.I."/>
            <person name="Yang J.H."/>
            <person name="West J.A."/>
            <person name="Bhattacharya D."/>
            <person name="Yoon H.S."/>
        </authorList>
    </citation>
    <scope>NUCLEOTIDE SEQUENCE [LARGE SCALE GENOMIC DNA]</scope>
    <source>
        <strain evidence="2 3">CCMP1338</strain>
        <tissue evidence="2">Whole cell</tissue>
    </source>
</reference>
<dbReference type="PANTHER" id="PTHR24314">
    <property type="entry name" value="NON-SPECIFIC LIPID TRANSFER PROTEIN-RELATED"/>
    <property type="match status" value="1"/>
</dbReference>
<dbReference type="PANTHER" id="PTHR24314:SF26">
    <property type="match status" value="1"/>
</dbReference>
<evidence type="ECO:0000256" key="1">
    <source>
        <dbReference type="RuleBase" id="RU000363"/>
    </source>
</evidence>
<dbReference type="Pfam" id="PF00106">
    <property type="entry name" value="adh_short"/>
    <property type="match status" value="1"/>
</dbReference>
<dbReference type="PRINTS" id="PR00081">
    <property type="entry name" value="GDHRDH"/>
</dbReference>
<dbReference type="GO" id="GO:0034256">
    <property type="term" value="F:chlorophyll(ide) b reductase activity"/>
    <property type="evidence" value="ECO:0007669"/>
    <property type="project" value="TreeGrafter"/>
</dbReference>
<dbReference type="SUPFAM" id="SSF51735">
    <property type="entry name" value="NAD(P)-binding Rossmann-fold domains"/>
    <property type="match status" value="1"/>
</dbReference>
<dbReference type="InterPro" id="IPR052625">
    <property type="entry name" value="Chl_b_Red"/>
</dbReference>
<dbReference type="GO" id="GO:0015996">
    <property type="term" value="P:chlorophyll catabolic process"/>
    <property type="evidence" value="ECO:0007669"/>
    <property type="project" value="TreeGrafter"/>
</dbReference>